<dbReference type="PROSITE" id="PS01124">
    <property type="entry name" value="HTH_ARAC_FAMILY_2"/>
    <property type="match status" value="1"/>
</dbReference>
<evidence type="ECO:0000313" key="5">
    <source>
        <dbReference type="EMBL" id="SLN60214.1"/>
    </source>
</evidence>
<dbReference type="InterPro" id="IPR009057">
    <property type="entry name" value="Homeodomain-like_sf"/>
</dbReference>
<dbReference type="Pfam" id="PF12833">
    <property type="entry name" value="HTH_18"/>
    <property type="match status" value="1"/>
</dbReference>
<dbReference type="InterPro" id="IPR032687">
    <property type="entry name" value="AraC-type_N"/>
</dbReference>
<accession>A0A1X6ZSS7</accession>
<dbReference type="PANTHER" id="PTHR47894">
    <property type="entry name" value="HTH-TYPE TRANSCRIPTIONAL REGULATOR GADX"/>
    <property type="match status" value="1"/>
</dbReference>
<name>A0A1X6ZSS7_9RHOB</name>
<dbReference type="Proteomes" id="UP000193570">
    <property type="component" value="Unassembled WGS sequence"/>
</dbReference>
<keyword evidence="2" id="KW-0238">DNA-binding</keyword>
<dbReference type="RefSeq" id="WP_159456779.1">
    <property type="nucleotide sequence ID" value="NZ_FWFK01000005.1"/>
</dbReference>
<dbReference type="SMART" id="SM00342">
    <property type="entry name" value="HTH_ARAC"/>
    <property type="match status" value="1"/>
</dbReference>
<gene>
    <name evidence="5" type="primary">nphR_1</name>
    <name evidence="5" type="ORF">ROJ8625_03056</name>
</gene>
<organism evidence="5 6">
    <name type="scientific">Roseivivax jejudonensis</name>
    <dbReference type="NCBI Taxonomy" id="1529041"/>
    <lineage>
        <taxon>Bacteria</taxon>
        <taxon>Pseudomonadati</taxon>
        <taxon>Pseudomonadota</taxon>
        <taxon>Alphaproteobacteria</taxon>
        <taxon>Rhodobacterales</taxon>
        <taxon>Roseobacteraceae</taxon>
        <taxon>Roseivivax</taxon>
    </lineage>
</organism>
<dbReference type="Pfam" id="PF12625">
    <property type="entry name" value="Arabinose_bd"/>
    <property type="match status" value="1"/>
</dbReference>
<dbReference type="GO" id="GO:0003700">
    <property type="term" value="F:DNA-binding transcription factor activity"/>
    <property type="evidence" value="ECO:0007669"/>
    <property type="project" value="InterPro"/>
</dbReference>
<keyword evidence="6" id="KW-1185">Reference proteome</keyword>
<proteinExistence type="predicted"/>
<evidence type="ECO:0000313" key="6">
    <source>
        <dbReference type="Proteomes" id="UP000193570"/>
    </source>
</evidence>
<dbReference type="InterPro" id="IPR020449">
    <property type="entry name" value="Tscrpt_reg_AraC-type_HTH"/>
</dbReference>
<feature type="domain" description="HTH araC/xylS-type" evidence="4">
    <location>
        <begin position="229"/>
        <end position="331"/>
    </location>
</feature>
<evidence type="ECO:0000256" key="3">
    <source>
        <dbReference type="ARBA" id="ARBA00023163"/>
    </source>
</evidence>
<protein>
    <submittedName>
        <fullName evidence="5">Transcriptional activator NphR</fullName>
    </submittedName>
</protein>
<dbReference type="PRINTS" id="PR00032">
    <property type="entry name" value="HTHARAC"/>
</dbReference>
<reference evidence="5 6" key="1">
    <citation type="submission" date="2017-03" db="EMBL/GenBank/DDBJ databases">
        <authorList>
            <person name="Afonso C.L."/>
            <person name="Miller P.J."/>
            <person name="Scott M.A."/>
            <person name="Spackman E."/>
            <person name="Goraichik I."/>
            <person name="Dimitrov K.M."/>
            <person name="Suarez D.L."/>
            <person name="Swayne D.E."/>
        </authorList>
    </citation>
    <scope>NUCLEOTIDE SEQUENCE [LARGE SCALE GENOMIC DNA]</scope>
    <source>
        <strain evidence="5 6">CECT 8625</strain>
    </source>
</reference>
<dbReference type="GO" id="GO:0000976">
    <property type="term" value="F:transcription cis-regulatory region binding"/>
    <property type="evidence" value="ECO:0007669"/>
    <property type="project" value="TreeGrafter"/>
</dbReference>
<keyword evidence="1" id="KW-0805">Transcription regulation</keyword>
<dbReference type="Gene3D" id="1.10.10.60">
    <property type="entry name" value="Homeodomain-like"/>
    <property type="match status" value="1"/>
</dbReference>
<sequence length="335" mass="36267">MGTVTEIFARTLVAAAGFRLDPDGRVRDGAAVVARVPARDGRVPDETYFDLIARVAEKHGDPVVLAIDYGKRLRIDDLGVLGLAMKSAPTLRAALERAARYFLLMTDTVAYRLQPEAGGGVFRIETLTRMHPALAVRNACALTGFATAMRQCAGSNIAFAEVTLRHDPGGPLPPLERFFGCPVRLGGGPDAIRFGPGVLDRETRLGDAAMSDYFAGELAAALDRHRTVDTITARVRVRLARSLSGGVPPAADMARALGLSERSLSRRLADERASYPALVRETRREMAERLLAEGDGTIAEVAFCTGFAEQSTFSRAFKSWTGQTPARFRQARRHA</sequence>
<keyword evidence="3" id="KW-0804">Transcription</keyword>
<dbReference type="PANTHER" id="PTHR47894:SF1">
    <property type="entry name" value="HTH-TYPE TRANSCRIPTIONAL REGULATOR VQSM"/>
    <property type="match status" value="1"/>
</dbReference>
<evidence type="ECO:0000256" key="2">
    <source>
        <dbReference type="ARBA" id="ARBA00023125"/>
    </source>
</evidence>
<dbReference type="InterPro" id="IPR018060">
    <property type="entry name" value="HTH_AraC"/>
</dbReference>
<dbReference type="SUPFAM" id="SSF46689">
    <property type="entry name" value="Homeodomain-like"/>
    <property type="match status" value="1"/>
</dbReference>
<dbReference type="OrthoDB" id="9805730at2"/>
<evidence type="ECO:0000259" key="4">
    <source>
        <dbReference type="PROSITE" id="PS01124"/>
    </source>
</evidence>
<dbReference type="EMBL" id="FWFK01000005">
    <property type="protein sequence ID" value="SLN60214.1"/>
    <property type="molecule type" value="Genomic_DNA"/>
</dbReference>
<dbReference type="GO" id="GO:0005829">
    <property type="term" value="C:cytosol"/>
    <property type="evidence" value="ECO:0007669"/>
    <property type="project" value="TreeGrafter"/>
</dbReference>
<dbReference type="AlphaFoldDB" id="A0A1X6ZSS7"/>
<evidence type="ECO:0000256" key="1">
    <source>
        <dbReference type="ARBA" id="ARBA00023015"/>
    </source>
</evidence>